<dbReference type="SUPFAM" id="SSF47413">
    <property type="entry name" value="lambda repressor-like DNA-binding domains"/>
    <property type="match status" value="1"/>
</dbReference>
<proteinExistence type="predicted"/>
<keyword evidence="3" id="KW-1185">Reference proteome</keyword>
<sequence length="93" mass="10417">MIDFEQKTPGEIALSIAERVRARRKELGLTQKQLSAKAGMSLASYKRFEQKGLIAFDALIRIAIALGSEDDFDGLFAQRGYASIEEVIRGKRR</sequence>
<comment type="caution">
    <text evidence="2">The sequence shown here is derived from an EMBL/GenBank/DDBJ whole genome shotgun (WGS) entry which is preliminary data.</text>
</comment>
<dbReference type="EMBL" id="PPEK01000012">
    <property type="protein sequence ID" value="PNV67139.1"/>
    <property type="molecule type" value="Genomic_DNA"/>
</dbReference>
<reference evidence="3" key="1">
    <citation type="submission" date="2018-01" db="EMBL/GenBank/DDBJ databases">
        <title>Rubneribacter badeniensis gen. nov., sp. nov., and Colonibacter rubneri, gen. nov., sp. nov., WGS of new members of the Eggerthellaceae.</title>
        <authorList>
            <person name="Danylec N."/>
            <person name="Stoll D.A."/>
            <person name="Doetsch A."/>
            <person name="Kulling S.E."/>
            <person name="Huch M."/>
        </authorList>
    </citation>
    <scope>NUCLEOTIDE SEQUENCE [LARGE SCALE GENOMIC DNA]</scope>
    <source>
        <strain evidence="3">ResAG-96</strain>
    </source>
</reference>
<dbReference type="AlphaFoldDB" id="A0A2K2UA39"/>
<dbReference type="Pfam" id="PF01381">
    <property type="entry name" value="HTH_3"/>
    <property type="match status" value="1"/>
</dbReference>
<name>A0A2K2UA39_9ACTN</name>
<dbReference type="RefSeq" id="WP_103265508.1">
    <property type="nucleotide sequence ID" value="NZ_CABMLE010000012.1"/>
</dbReference>
<dbReference type="Proteomes" id="UP000236197">
    <property type="component" value="Unassembled WGS sequence"/>
</dbReference>
<dbReference type="PROSITE" id="PS50943">
    <property type="entry name" value="HTH_CROC1"/>
    <property type="match status" value="1"/>
</dbReference>
<evidence type="ECO:0000259" key="1">
    <source>
        <dbReference type="PROSITE" id="PS50943"/>
    </source>
</evidence>
<dbReference type="GO" id="GO:0003677">
    <property type="term" value="F:DNA binding"/>
    <property type="evidence" value="ECO:0007669"/>
    <property type="project" value="InterPro"/>
</dbReference>
<dbReference type="InterPro" id="IPR010982">
    <property type="entry name" value="Lambda_DNA-bd_dom_sf"/>
</dbReference>
<dbReference type="CDD" id="cd00093">
    <property type="entry name" value="HTH_XRE"/>
    <property type="match status" value="1"/>
</dbReference>
<dbReference type="OrthoDB" id="5471988at2"/>
<feature type="domain" description="HTH cro/C1-type" evidence="1">
    <location>
        <begin position="20"/>
        <end position="72"/>
    </location>
</feature>
<dbReference type="Gene3D" id="1.10.260.40">
    <property type="entry name" value="lambda repressor-like DNA-binding domains"/>
    <property type="match status" value="1"/>
</dbReference>
<protein>
    <submittedName>
        <fullName evidence="2">XRE family transcriptional regulator</fullName>
    </submittedName>
</protein>
<evidence type="ECO:0000313" key="3">
    <source>
        <dbReference type="Proteomes" id="UP000236197"/>
    </source>
</evidence>
<accession>A0A2K2UA39</accession>
<dbReference type="InterPro" id="IPR001387">
    <property type="entry name" value="Cro/C1-type_HTH"/>
</dbReference>
<evidence type="ECO:0000313" key="2">
    <source>
        <dbReference type="EMBL" id="PNV67139.1"/>
    </source>
</evidence>
<dbReference type="SMART" id="SM00530">
    <property type="entry name" value="HTH_XRE"/>
    <property type="match status" value="1"/>
</dbReference>
<organism evidence="2 3">
    <name type="scientific">Enteroscipio rubneri</name>
    <dbReference type="NCBI Taxonomy" id="2070686"/>
    <lineage>
        <taxon>Bacteria</taxon>
        <taxon>Bacillati</taxon>
        <taxon>Actinomycetota</taxon>
        <taxon>Coriobacteriia</taxon>
        <taxon>Eggerthellales</taxon>
        <taxon>Eggerthellaceae</taxon>
        <taxon>Enteroscipio</taxon>
    </lineage>
</organism>
<gene>
    <name evidence="2" type="ORF">C2L71_09390</name>
</gene>